<evidence type="ECO:0000313" key="1">
    <source>
        <dbReference type="EMBL" id="SIM58804.1"/>
    </source>
</evidence>
<dbReference type="Proteomes" id="UP000195607">
    <property type="component" value="Chromosome I"/>
</dbReference>
<gene>
    <name evidence="1" type="ORF">CSP5_0914</name>
</gene>
<reference evidence="1 2" key="1">
    <citation type="submission" date="2016-04" db="EMBL/GenBank/DDBJ databases">
        <authorList>
            <person name="Evans L.H."/>
            <person name="Alamgir A."/>
            <person name="Owens N."/>
            <person name="Weber N.D."/>
            <person name="Virtaneva K."/>
            <person name="Barbian K."/>
            <person name="Babar A."/>
            <person name="Rosenke K."/>
        </authorList>
    </citation>
    <scope>NUCLEOTIDE SEQUENCE [LARGE SCALE GENOMIC DNA]</scope>
    <source>
        <strain evidence="2">S5(T) (JCM 30642 \VKM B-2941)</strain>
    </source>
</reference>
<dbReference type="AlphaFoldDB" id="A0A1N5UDA2"/>
<name>A0A1N5UDA2_9ARCH</name>
<proteinExistence type="predicted"/>
<sequence length="63" mass="7575">MMRDYLEYAKDHEIVNTKVSVYLIKRIGRYPLPKMVYLLLVLYTLNSWYIKQPILSGGSFRIY</sequence>
<dbReference type="EMBL" id="LT671858">
    <property type="protein sequence ID" value="SIM58804.1"/>
    <property type="molecule type" value="Genomic_DNA"/>
</dbReference>
<organism evidence="1 2">
    <name type="scientific">Cuniculiplasma divulgatum</name>
    <dbReference type="NCBI Taxonomy" id="1673428"/>
    <lineage>
        <taxon>Archaea</taxon>
        <taxon>Methanobacteriati</taxon>
        <taxon>Thermoplasmatota</taxon>
        <taxon>Thermoplasmata</taxon>
        <taxon>Thermoplasmatales</taxon>
        <taxon>Cuniculiplasmataceae</taxon>
        <taxon>Cuniculiplasma</taxon>
    </lineage>
</organism>
<accession>A0A1N5UDA2</accession>
<protein>
    <submittedName>
        <fullName evidence="1">Uncharacterized protein</fullName>
    </submittedName>
</protein>
<evidence type="ECO:0000313" key="2">
    <source>
        <dbReference type="Proteomes" id="UP000195607"/>
    </source>
</evidence>